<keyword evidence="1" id="KW-0732">Signal</keyword>
<dbReference type="eggNOG" id="COG3193">
    <property type="taxonomic scope" value="Bacteria"/>
</dbReference>
<sequence length="167" mass="16847">MVFNRISKAALLLALFPAQPAYSEPLPKTYYLPTTMALEAARAALDACADDGFAVSVAIVTRQGTTTALVRADAAGPHTTASATGKAFTAASLGRDSGTLASAIVANPEIRGLRDMDPRLVILGGGLPIRIDNSLVGGIGVGGAPSASQDRQCAIAGLQAIGAAMPD</sequence>
<dbReference type="InterPro" id="IPR038084">
    <property type="entry name" value="PduO/GlcC-like_sf"/>
</dbReference>
<gene>
    <name evidence="2" type="ORF">NA8A_06213</name>
</gene>
<dbReference type="OrthoDB" id="7725530at2"/>
<protein>
    <recommendedName>
        <fullName evidence="4">Heme-binding protein</fullName>
    </recommendedName>
</protein>
<accession>K2P0C5</accession>
<organism evidence="2 3">
    <name type="scientific">Nitratireductor indicus C115</name>
    <dbReference type="NCBI Taxonomy" id="1231190"/>
    <lineage>
        <taxon>Bacteria</taxon>
        <taxon>Pseudomonadati</taxon>
        <taxon>Pseudomonadota</taxon>
        <taxon>Alphaproteobacteria</taxon>
        <taxon>Hyphomicrobiales</taxon>
        <taxon>Phyllobacteriaceae</taxon>
        <taxon>Nitratireductor</taxon>
    </lineage>
</organism>
<evidence type="ECO:0008006" key="4">
    <source>
        <dbReference type="Google" id="ProtNLM"/>
    </source>
</evidence>
<feature type="signal peptide" evidence="1">
    <location>
        <begin position="1"/>
        <end position="23"/>
    </location>
</feature>
<evidence type="ECO:0000313" key="3">
    <source>
        <dbReference type="Proteomes" id="UP000007374"/>
    </source>
</evidence>
<keyword evidence="3" id="KW-1185">Reference proteome</keyword>
<dbReference type="PATRIC" id="fig|1231190.3.peg.1310"/>
<dbReference type="InterPro" id="IPR005624">
    <property type="entry name" value="PduO/GlcC-like"/>
</dbReference>
<dbReference type="Pfam" id="PF03928">
    <property type="entry name" value="HbpS-like"/>
    <property type="match status" value="1"/>
</dbReference>
<evidence type="ECO:0000256" key="1">
    <source>
        <dbReference type="SAM" id="SignalP"/>
    </source>
</evidence>
<dbReference type="RefSeq" id="WP_009449806.1">
    <property type="nucleotide sequence ID" value="NZ_AMSI01000003.1"/>
</dbReference>
<reference evidence="2 3" key="1">
    <citation type="journal article" date="2012" name="J. Bacteriol.">
        <title>Genome Sequence of Nitratireductor indicus Type Strain C115.</title>
        <authorList>
            <person name="Lai Q."/>
            <person name="Li G."/>
            <person name="Yu Z."/>
            <person name="Shao Z."/>
        </authorList>
    </citation>
    <scope>NUCLEOTIDE SEQUENCE [LARGE SCALE GENOMIC DNA]</scope>
    <source>
        <strain evidence="2 3">C115</strain>
    </source>
</reference>
<comment type="caution">
    <text evidence="2">The sequence shown here is derived from an EMBL/GenBank/DDBJ whole genome shotgun (WGS) entry which is preliminary data.</text>
</comment>
<dbReference type="STRING" id="721133.SAMN05216176_10160"/>
<dbReference type="Gene3D" id="3.30.450.150">
    <property type="entry name" value="Haem-degrading domain"/>
    <property type="match status" value="1"/>
</dbReference>
<dbReference type="EMBL" id="AMSI01000003">
    <property type="protein sequence ID" value="EKF43604.1"/>
    <property type="molecule type" value="Genomic_DNA"/>
</dbReference>
<name>K2P0C5_9HYPH</name>
<dbReference type="PANTHER" id="PTHR34309:SF10">
    <property type="entry name" value="SLR1406 PROTEIN"/>
    <property type="match status" value="1"/>
</dbReference>
<proteinExistence type="predicted"/>
<dbReference type="PANTHER" id="PTHR34309">
    <property type="entry name" value="SLR1406 PROTEIN"/>
    <property type="match status" value="1"/>
</dbReference>
<dbReference type="InterPro" id="IPR052517">
    <property type="entry name" value="GlcG_carb_metab_protein"/>
</dbReference>
<dbReference type="Proteomes" id="UP000007374">
    <property type="component" value="Unassembled WGS sequence"/>
</dbReference>
<dbReference type="SUPFAM" id="SSF143744">
    <property type="entry name" value="GlcG-like"/>
    <property type="match status" value="1"/>
</dbReference>
<evidence type="ECO:0000313" key="2">
    <source>
        <dbReference type="EMBL" id="EKF43604.1"/>
    </source>
</evidence>
<dbReference type="AlphaFoldDB" id="K2P0C5"/>
<feature type="chain" id="PRO_5003865969" description="Heme-binding protein" evidence="1">
    <location>
        <begin position="24"/>
        <end position="167"/>
    </location>
</feature>